<dbReference type="Gene3D" id="1.10.3630.10">
    <property type="entry name" value="yeast vps74-n-term truncation variant domain like"/>
    <property type="match status" value="1"/>
</dbReference>
<keyword evidence="4" id="KW-0472">Membrane</keyword>
<name>A0A073B1E4_9PSEU</name>
<evidence type="ECO:0000313" key="5">
    <source>
        <dbReference type="EMBL" id="KEI45838.1"/>
    </source>
</evidence>
<reference evidence="5 6" key="1">
    <citation type="submission" date="2014-06" db="EMBL/GenBank/DDBJ databases">
        <title>Saccharopolyspora rectivirgula DSM-43113 Genome sequencing.</title>
        <authorList>
            <person name="Barrera C."/>
            <person name="Millon L."/>
            <person name="Rognon B."/>
            <person name="Zaugg C."/>
            <person name="Monod M."/>
        </authorList>
    </citation>
    <scope>NUCLEOTIDE SEQUENCE [LARGE SCALE GENOMIC DNA]</scope>
    <source>
        <strain evidence="5 6">DSM 43113</strain>
    </source>
</reference>
<dbReference type="InterPro" id="IPR008628">
    <property type="entry name" value="GPP34-like"/>
</dbReference>
<comment type="caution">
    <text evidence="5">The sequence shown here is derived from an EMBL/GenBank/DDBJ whole genome shotgun (WGS) entry which is preliminary data.</text>
</comment>
<dbReference type="Proteomes" id="UP000031419">
    <property type="component" value="Unassembled WGS sequence"/>
</dbReference>
<keyword evidence="2" id="KW-0333">Golgi apparatus</keyword>
<sequence>MTGITLPEEFVLLLHKDNGSYYATADRTGAAELAELARQHRIAIDGKNIELTNSEPSEVPWIAEAVELLAQRQQKTGGPVAVSWFLERRKTRDQHAESLVRRGLMRHEQREFLGLFRSNRYYPDHNARQALIGELRAVASGQQPLDNRLALLAALVHTSGLSWALKFSSAERKRLKKISAGEELGNAVEAAVADLNAVLTTTVIISATAAGSE</sequence>
<evidence type="ECO:0000256" key="4">
    <source>
        <dbReference type="ARBA" id="ARBA00023136"/>
    </source>
</evidence>
<dbReference type="eggNOG" id="ENOG50348X5">
    <property type="taxonomic scope" value="Bacteria"/>
</dbReference>
<dbReference type="OrthoDB" id="5183796at2"/>
<dbReference type="STRING" id="28042.GU90_01850"/>
<gene>
    <name evidence="5" type="ORF">GU90_01850</name>
</gene>
<proteinExistence type="predicted"/>
<evidence type="ECO:0000256" key="2">
    <source>
        <dbReference type="ARBA" id="ARBA00023034"/>
    </source>
</evidence>
<evidence type="ECO:0000256" key="1">
    <source>
        <dbReference type="ARBA" id="ARBA00004255"/>
    </source>
</evidence>
<evidence type="ECO:0008006" key="7">
    <source>
        <dbReference type="Google" id="ProtNLM"/>
    </source>
</evidence>
<dbReference type="GO" id="GO:0012505">
    <property type="term" value="C:endomembrane system"/>
    <property type="evidence" value="ECO:0007669"/>
    <property type="project" value="UniProtKB-ARBA"/>
</dbReference>
<dbReference type="AlphaFoldDB" id="A0A073B1E4"/>
<keyword evidence="6" id="KW-1185">Reference proteome</keyword>
<protein>
    <recommendedName>
        <fullName evidence="7">GPP34 family phosphoprotein</fullName>
    </recommendedName>
</protein>
<dbReference type="EMBL" id="JNVU01000007">
    <property type="protein sequence ID" value="KEI45838.1"/>
    <property type="molecule type" value="Genomic_DNA"/>
</dbReference>
<evidence type="ECO:0000256" key="3">
    <source>
        <dbReference type="ARBA" id="ARBA00023121"/>
    </source>
</evidence>
<accession>A0A073B1E4</accession>
<dbReference type="InterPro" id="IPR038261">
    <property type="entry name" value="GPP34-like_sf"/>
</dbReference>
<organism evidence="5 6">
    <name type="scientific">Saccharopolyspora rectivirgula</name>
    <dbReference type="NCBI Taxonomy" id="28042"/>
    <lineage>
        <taxon>Bacteria</taxon>
        <taxon>Bacillati</taxon>
        <taxon>Actinomycetota</taxon>
        <taxon>Actinomycetes</taxon>
        <taxon>Pseudonocardiales</taxon>
        <taxon>Pseudonocardiaceae</taxon>
        <taxon>Saccharopolyspora</taxon>
    </lineage>
</organism>
<dbReference type="Pfam" id="PF05719">
    <property type="entry name" value="GPP34"/>
    <property type="match status" value="1"/>
</dbReference>
<dbReference type="GO" id="GO:0070273">
    <property type="term" value="F:phosphatidylinositol-4-phosphate binding"/>
    <property type="evidence" value="ECO:0007669"/>
    <property type="project" value="InterPro"/>
</dbReference>
<comment type="subcellular location">
    <subcellularLocation>
        <location evidence="1">Golgi apparatus membrane</location>
        <topology evidence="1">Peripheral membrane protein</topology>
        <orientation evidence="1">Cytoplasmic side</orientation>
    </subcellularLocation>
</comment>
<keyword evidence="3" id="KW-0446">Lipid-binding</keyword>
<evidence type="ECO:0000313" key="6">
    <source>
        <dbReference type="Proteomes" id="UP000031419"/>
    </source>
</evidence>
<dbReference type="RefSeq" id="WP_029721423.1">
    <property type="nucleotide sequence ID" value="NZ_JNVU01000007.1"/>
</dbReference>
<dbReference type="GO" id="GO:0005737">
    <property type="term" value="C:cytoplasm"/>
    <property type="evidence" value="ECO:0007669"/>
    <property type="project" value="UniProtKB-ARBA"/>
</dbReference>